<dbReference type="InterPro" id="IPR001781">
    <property type="entry name" value="Znf_LIM"/>
</dbReference>
<feature type="non-terminal residue" evidence="7">
    <location>
        <position position="177"/>
    </location>
</feature>
<sequence>MDFQRRAHPYPIPEDEEVVHKVAPDAHNSAGNEGEKPVSKLQRRHSDIKLYKEFCDFYARFNMANALANAICERCRGGFAPAEKIVNSNGELYHEQCFVCAQCFQQFPEGLFYEFEGRKYCEHDFQMLFAPCCHQCGEFIIGRVIKAMNNSWHPECFRCDICQQVLADIGFVKNAGR</sequence>
<evidence type="ECO:0000256" key="5">
    <source>
        <dbReference type="PROSITE-ProRule" id="PRU00125"/>
    </source>
</evidence>
<dbReference type="GO" id="GO:0046872">
    <property type="term" value="F:metal ion binding"/>
    <property type="evidence" value="ECO:0007669"/>
    <property type="project" value="UniProtKB-KW"/>
</dbReference>
<evidence type="ECO:0000256" key="3">
    <source>
        <dbReference type="ARBA" id="ARBA00022833"/>
    </source>
</evidence>
<dbReference type="Proteomes" id="UP000528690">
    <property type="component" value="Unassembled WGS sequence"/>
</dbReference>
<keyword evidence="1 5" id="KW-0479">Metal-binding</keyword>
<dbReference type="EMBL" id="VZTV01002281">
    <property type="protein sequence ID" value="NXT86564.1"/>
    <property type="molecule type" value="Genomic_DNA"/>
</dbReference>
<dbReference type="PANTHER" id="PTHR24210:SF12">
    <property type="entry name" value="LIM AND SENESCENT CELL ANTIGEN-LIKE-CONTAINING DOMAIN PROTEIN"/>
    <property type="match status" value="1"/>
</dbReference>
<reference evidence="7 8" key="1">
    <citation type="submission" date="2019-09" db="EMBL/GenBank/DDBJ databases">
        <title>Bird 10,000 Genomes (B10K) Project - Family phase.</title>
        <authorList>
            <person name="Zhang G."/>
        </authorList>
    </citation>
    <scope>NUCLEOTIDE SEQUENCE [LARGE SCALE GENOMIC DNA]</scope>
    <source>
        <strain evidence="7">B10K-DU-029-28</strain>
    </source>
</reference>
<evidence type="ECO:0000256" key="1">
    <source>
        <dbReference type="ARBA" id="ARBA00022723"/>
    </source>
</evidence>
<dbReference type="FunFam" id="2.10.110.10:FF:000017">
    <property type="entry name" value="Lim and senescent cell antigen-like-containing"/>
    <property type="match status" value="1"/>
</dbReference>
<dbReference type="PANTHER" id="PTHR24210">
    <property type="entry name" value="LIM DOMAIN-CONTAINING PROTEIN"/>
    <property type="match status" value="1"/>
</dbReference>
<feature type="domain" description="LIM zinc-binding" evidence="6">
    <location>
        <begin position="133"/>
        <end position="177"/>
    </location>
</feature>
<dbReference type="CDD" id="cd09331">
    <property type="entry name" value="LIM1_PINCH"/>
    <property type="match status" value="1"/>
</dbReference>
<feature type="non-terminal residue" evidence="7">
    <location>
        <position position="1"/>
    </location>
</feature>
<evidence type="ECO:0000259" key="6">
    <source>
        <dbReference type="PROSITE" id="PS50023"/>
    </source>
</evidence>
<dbReference type="GO" id="GO:0005737">
    <property type="term" value="C:cytoplasm"/>
    <property type="evidence" value="ECO:0007669"/>
    <property type="project" value="TreeGrafter"/>
</dbReference>
<keyword evidence="4 5" id="KW-0440">LIM domain</keyword>
<dbReference type="SUPFAM" id="SSF57716">
    <property type="entry name" value="Glucocorticoid receptor-like (DNA-binding domain)"/>
    <property type="match status" value="3"/>
</dbReference>
<dbReference type="GO" id="GO:0045216">
    <property type="term" value="P:cell-cell junction organization"/>
    <property type="evidence" value="ECO:0007669"/>
    <property type="project" value="TreeGrafter"/>
</dbReference>
<dbReference type="GO" id="GO:2001046">
    <property type="term" value="P:positive regulation of integrin-mediated signaling pathway"/>
    <property type="evidence" value="ECO:0007669"/>
    <property type="project" value="TreeGrafter"/>
</dbReference>
<dbReference type="SMART" id="SM00132">
    <property type="entry name" value="LIM"/>
    <property type="match status" value="2"/>
</dbReference>
<dbReference type="Gene3D" id="2.10.110.10">
    <property type="entry name" value="Cysteine Rich Protein"/>
    <property type="match status" value="2"/>
</dbReference>
<dbReference type="CDD" id="cd09332">
    <property type="entry name" value="LIM2_PINCH"/>
    <property type="match status" value="1"/>
</dbReference>
<evidence type="ECO:0000256" key="2">
    <source>
        <dbReference type="ARBA" id="ARBA00022737"/>
    </source>
</evidence>
<accession>A0A7L3G068</accession>
<proteinExistence type="predicted"/>
<dbReference type="GO" id="GO:0005925">
    <property type="term" value="C:focal adhesion"/>
    <property type="evidence" value="ECO:0007669"/>
    <property type="project" value="TreeGrafter"/>
</dbReference>
<dbReference type="AlphaFoldDB" id="A0A7L3G068"/>
<dbReference type="FunFam" id="2.10.110.10:FF:000021">
    <property type="entry name" value="Lim and senescent cell antigen-like-containing"/>
    <property type="match status" value="1"/>
</dbReference>
<dbReference type="PROSITE" id="PS00478">
    <property type="entry name" value="LIM_DOMAIN_1"/>
    <property type="match status" value="1"/>
</dbReference>
<dbReference type="PROSITE" id="PS50023">
    <property type="entry name" value="LIM_DOMAIN_2"/>
    <property type="match status" value="2"/>
</dbReference>
<dbReference type="InterPro" id="IPR017351">
    <property type="entry name" value="PINCH-1-4-like"/>
</dbReference>
<keyword evidence="3 5" id="KW-0862">Zinc</keyword>
<evidence type="ECO:0000313" key="7">
    <source>
        <dbReference type="EMBL" id="NXT86564.1"/>
    </source>
</evidence>
<dbReference type="GO" id="GO:1900026">
    <property type="term" value="P:positive regulation of substrate adhesion-dependent cell spreading"/>
    <property type="evidence" value="ECO:0007669"/>
    <property type="project" value="TreeGrafter"/>
</dbReference>
<protein>
    <submittedName>
        <fullName evidence="7">LIMS1 protein</fullName>
    </submittedName>
</protein>
<organism evidence="7 8">
    <name type="scientific">Anhinga rufa</name>
    <name type="common">African darter</name>
    <dbReference type="NCBI Taxonomy" id="317792"/>
    <lineage>
        <taxon>Eukaryota</taxon>
        <taxon>Metazoa</taxon>
        <taxon>Chordata</taxon>
        <taxon>Craniata</taxon>
        <taxon>Vertebrata</taxon>
        <taxon>Euteleostomi</taxon>
        <taxon>Archelosauria</taxon>
        <taxon>Archosauria</taxon>
        <taxon>Dinosauria</taxon>
        <taxon>Saurischia</taxon>
        <taxon>Theropoda</taxon>
        <taxon>Coelurosauria</taxon>
        <taxon>Aves</taxon>
        <taxon>Neognathae</taxon>
        <taxon>Neoaves</taxon>
        <taxon>Aequornithes</taxon>
        <taxon>Suliformes</taxon>
        <taxon>Anhingidae</taxon>
        <taxon>Anhinga</taxon>
    </lineage>
</organism>
<name>A0A7L3G068_9AVES</name>
<keyword evidence="8" id="KW-1185">Reference proteome</keyword>
<comment type="caution">
    <text evidence="7">The sequence shown here is derived from an EMBL/GenBank/DDBJ whole genome shotgun (WGS) entry which is preliminary data.</text>
</comment>
<keyword evidence="2" id="KW-0677">Repeat</keyword>
<evidence type="ECO:0000256" key="4">
    <source>
        <dbReference type="ARBA" id="ARBA00023038"/>
    </source>
</evidence>
<dbReference type="Pfam" id="PF00412">
    <property type="entry name" value="LIM"/>
    <property type="match status" value="2"/>
</dbReference>
<evidence type="ECO:0000313" key="8">
    <source>
        <dbReference type="Proteomes" id="UP000528690"/>
    </source>
</evidence>
<dbReference type="OrthoDB" id="20689at2759"/>
<feature type="domain" description="LIM zinc-binding" evidence="6">
    <location>
        <begin position="70"/>
        <end position="131"/>
    </location>
</feature>
<dbReference type="InterPro" id="IPR047944">
    <property type="entry name" value="LIMS1/2-like_LIM1"/>
</dbReference>
<dbReference type="GO" id="GO:0005911">
    <property type="term" value="C:cell-cell junction"/>
    <property type="evidence" value="ECO:0007669"/>
    <property type="project" value="TreeGrafter"/>
</dbReference>
<dbReference type="GO" id="GO:0098609">
    <property type="term" value="P:cell-cell adhesion"/>
    <property type="evidence" value="ECO:0007669"/>
    <property type="project" value="TreeGrafter"/>
</dbReference>
<gene>
    <name evidence="7" type="primary">Lims1_0</name>
    <name evidence="7" type="ORF">ANHRUF_R10676</name>
</gene>